<dbReference type="AlphaFoldDB" id="A0AAV4T5K8"/>
<dbReference type="EMBL" id="BPLR01010620">
    <property type="protein sequence ID" value="GIY40479.1"/>
    <property type="molecule type" value="Genomic_DNA"/>
</dbReference>
<dbReference type="Proteomes" id="UP001054945">
    <property type="component" value="Unassembled WGS sequence"/>
</dbReference>
<evidence type="ECO:0000313" key="1">
    <source>
        <dbReference type="EMBL" id="GIY40479.1"/>
    </source>
</evidence>
<name>A0AAV4T5K8_CAEEX</name>
<keyword evidence="2" id="KW-1185">Reference proteome</keyword>
<proteinExistence type="predicted"/>
<evidence type="ECO:0000313" key="2">
    <source>
        <dbReference type="Proteomes" id="UP001054945"/>
    </source>
</evidence>
<reference evidence="1 2" key="1">
    <citation type="submission" date="2021-06" db="EMBL/GenBank/DDBJ databases">
        <title>Caerostris extrusa draft genome.</title>
        <authorList>
            <person name="Kono N."/>
            <person name="Arakawa K."/>
        </authorList>
    </citation>
    <scope>NUCLEOTIDE SEQUENCE [LARGE SCALE GENOMIC DNA]</scope>
</reference>
<sequence>MGRQWRISIIPCSVRREPLEATRMVSGWLLCDSACSINHLTLMRVIRRQSAIARENVITSLQLEVHLKIENAQFDLLVHCSPQLSGEVESSRLQQQCADNCLVQPNRMAPLGLQRMLMFR</sequence>
<comment type="caution">
    <text evidence="1">The sequence shown here is derived from an EMBL/GenBank/DDBJ whole genome shotgun (WGS) entry which is preliminary data.</text>
</comment>
<protein>
    <submittedName>
        <fullName evidence="1">Uncharacterized protein</fullName>
    </submittedName>
</protein>
<organism evidence="1 2">
    <name type="scientific">Caerostris extrusa</name>
    <name type="common">Bark spider</name>
    <name type="synonym">Caerostris bankana</name>
    <dbReference type="NCBI Taxonomy" id="172846"/>
    <lineage>
        <taxon>Eukaryota</taxon>
        <taxon>Metazoa</taxon>
        <taxon>Ecdysozoa</taxon>
        <taxon>Arthropoda</taxon>
        <taxon>Chelicerata</taxon>
        <taxon>Arachnida</taxon>
        <taxon>Araneae</taxon>
        <taxon>Araneomorphae</taxon>
        <taxon>Entelegynae</taxon>
        <taxon>Araneoidea</taxon>
        <taxon>Araneidae</taxon>
        <taxon>Caerostris</taxon>
    </lineage>
</organism>
<gene>
    <name evidence="1" type="ORF">CEXT_367191</name>
</gene>
<accession>A0AAV4T5K8</accession>